<reference evidence="2 3" key="1">
    <citation type="submission" date="2013-02" db="EMBL/GenBank/DDBJ databases">
        <title>The Genome Sequence of Lactobacillus catenaformis F0143.</title>
        <authorList>
            <consortium name="The Broad Institute Genome Sequencing Platform"/>
            <person name="Earl A."/>
            <person name="Ward D."/>
            <person name="Feldgarden M."/>
            <person name="Gevers D."/>
            <person name="Izard J."/>
            <person name="Blanton J.M."/>
            <person name="Mathney J."/>
            <person name="Dewhirst F.E."/>
            <person name="Young S.K."/>
            <person name="Zeng Q."/>
            <person name="Gargeya S."/>
            <person name="Fitzgerald M."/>
            <person name="Haas B."/>
            <person name="Abouelleil A."/>
            <person name="Alvarado L."/>
            <person name="Arachchi H.M."/>
            <person name="Berlin A."/>
            <person name="Chapman S.B."/>
            <person name="Gearin G."/>
            <person name="Goldberg J."/>
            <person name="Griggs A."/>
            <person name="Gujja S."/>
            <person name="Hansen M."/>
            <person name="Heiman D."/>
            <person name="Howarth C."/>
            <person name="Larimer J."/>
            <person name="Lui A."/>
            <person name="MacDonald P.J.P."/>
            <person name="McCowen C."/>
            <person name="Montmayeur A."/>
            <person name="Murphy C."/>
            <person name="Neiman D."/>
            <person name="Pearson M."/>
            <person name="Priest M."/>
            <person name="Roberts A."/>
            <person name="Saif S."/>
            <person name="Shea T."/>
            <person name="Sisk P."/>
            <person name="Stolte C."/>
            <person name="Sykes S."/>
            <person name="Wortman J."/>
            <person name="Nusbaum C."/>
            <person name="Birren B."/>
        </authorList>
    </citation>
    <scope>NUCLEOTIDE SEQUENCE [LARGE SCALE GENOMIC DNA]</scope>
    <source>
        <strain evidence="2 3">OT 569</strain>
    </source>
</reference>
<feature type="transmembrane region" description="Helical" evidence="1">
    <location>
        <begin position="54"/>
        <end position="73"/>
    </location>
</feature>
<keyword evidence="1" id="KW-1133">Transmembrane helix</keyword>
<sequence length="96" mass="11354">MKPKMSYRQYYMAVEVRYPLYIEILRKIAAILSFSFLIIIFLNGKLIFIPVELLYYSFIFLVCYIVVLIILACKAAIKQYREYLHDDNDDLPTISG</sequence>
<name>M2PL92_9FIRM</name>
<dbReference type="AlphaFoldDB" id="M2PL92"/>
<organism evidence="2 3">
    <name type="scientific">Eggerthia catenaformis OT 569 = DSM 20559</name>
    <dbReference type="NCBI Taxonomy" id="999415"/>
    <lineage>
        <taxon>Bacteria</taxon>
        <taxon>Bacillati</taxon>
        <taxon>Bacillota</taxon>
        <taxon>Erysipelotrichia</taxon>
        <taxon>Erysipelotrichales</taxon>
        <taxon>Coprobacillaceae</taxon>
        <taxon>Eggerthia</taxon>
    </lineage>
</organism>
<evidence type="ECO:0000313" key="3">
    <source>
        <dbReference type="Proteomes" id="UP000011758"/>
    </source>
</evidence>
<comment type="caution">
    <text evidence="2">The sequence shown here is derived from an EMBL/GenBank/DDBJ whole genome shotgun (WGS) entry which is preliminary data.</text>
</comment>
<accession>M2PL92</accession>
<feature type="transmembrane region" description="Helical" evidence="1">
    <location>
        <begin position="20"/>
        <end position="42"/>
    </location>
</feature>
<evidence type="ECO:0000313" key="2">
    <source>
        <dbReference type="EMBL" id="EMD16324.1"/>
    </source>
</evidence>
<evidence type="ECO:0000256" key="1">
    <source>
        <dbReference type="SAM" id="Phobius"/>
    </source>
</evidence>
<dbReference type="BioCyc" id="ECAT999415-HMP:GTTI-1489-MONOMER"/>
<dbReference type="Proteomes" id="UP000011758">
    <property type="component" value="Unassembled WGS sequence"/>
</dbReference>
<keyword evidence="3" id="KW-1185">Reference proteome</keyword>
<gene>
    <name evidence="2" type="ORF">HMPREF9943_01445</name>
</gene>
<protein>
    <submittedName>
        <fullName evidence="2">Uncharacterized protein</fullName>
    </submittedName>
</protein>
<keyword evidence="1" id="KW-0472">Membrane</keyword>
<dbReference type="RefSeq" id="WP_004803552.1">
    <property type="nucleotide sequence ID" value="NZ_KB446649.1"/>
</dbReference>
<dbReference type="STRING" id="999415.HMPREF9943_01445"/>
<keyword evidence="1" id="KW-0812">Transmembrane</keyword>
<dbReference type="EMBL" id="AGEJ01000022">
    <property type="protein sequence ID" value="EMD16324.1"/>
    <property type="molecule type" value="Genomic_DNA"/>
</dbReference>
<proteinExistence type="predicted"/>